<reference evidence="4" key="1">
    <citation type="journal article" date="2019" name="Int. J. Syst. Evol. Microbiol.">
        <title>The Global Catalogue of Microorganisms (GCM) 10K type strain sequencing project: providing services to taxonomists for standard genome sequencing and annotation.</title>
        <authorList>
            <consortium name="The Broad Institute Genomics Platform"/>
            <consortium name="The Broad Institute Genome Sequencing Center for Infectious Disease"/>
            <person name="Wu L."/>
            <person name="Ma J."/>
        </authorList>
    </citation>
    <scope>NUCLEOTIDE SEQUENCE [LARGE SCALE GENOMIC DNA]</scope>
    <source>
        <strain evidence="4">CCUG 60559</strain>
    </source>
</reference>
<organism evidence="3 4">
    <name type="scientific">Marinobacter aromaticivorans</name>
    <dbReference type="NCBI Taxonomy" id="1494078"/>
    <lineage>
        <taxon>Bacteria</taxon>
        <taxon>Pseudomonadati</taxon>
        <taxon>Pseudomonadota</taxon>
        <taxon>Gammaproteobacteria</taxon>
        <taxon>Pseudomonadales</taxon>
        <taxon>Marinobacteraceae</taxon>
        <taxon>Marinobacter</taxon>
    </lineage>
</organism>
<dbReference type="Pfam" id="PF12339">
    <property type="entry name" value="DNAJ_related"/>
    <property type="match status" value="1"/>
</dbReference>
<protein>
    <submittedName>
        <fullName evidence="3">DNA-J related domain-containing protein</fullName>
    </submittedName>
</protein>
<dbReference type="InterPro" id="IPR036869">
    <property type="entry name" value="J_dom_sf"/>
</dbReference>
<dbReference type="Gene3D" id="1.10.287.110">
    <property type="entry name" value="DnaJ domain"/>
    <property type="match status" value="1"/>
</dbReference>
<gene>
    <name evidence="3" type="ORF">ACFQQA_05480</name>
</gene>
<evidence type="ECO:0000259" key="2">
    <source>
        <dbReference type="Pfam" id="PF12339"/>
    </source>
</evidence>
<comment type="caution">
    <text evidence="3">The sequence shown here is derived from an EMBL/GenBank/DDBJ whole genome shotgun (WGS) entry which is preliminary data.</text>
</comment>
<keyword evidence="1" id="KW-0143">Chaperone</keyword>
<proteinExistence type="predicted"/>
<dbReference type="SUPFAM" id="SSF46565">
    <property type="entry name" value="Chaperone J-domain"/>
    <property type="match status" value="1"/>
</dbReference>
<sequence length="225" mass="25538">MNNAPTCPDTPTPAPAATTDPLLEQQIQHMLVAVEHELRMSLSGTDELNLIKTLQKSPWRLIGDLDFHDTGQLYPVHFLLFHVLYRLRDSLAKNGEKLHISPLRIVIEHQDLVDENGLPGTMDSLRHFYLDLSQYRMPKEALEQMMNNFWVGHRNAGPDKQEVLLAAKTLGFDSVPDCFLVVKHAFRRAVMQAHPDRGGDTEAIQSLNEAFSVMKAHFSQMMEQS</sequence>
<dbReference type="RefSeq" id="WP_100687933.1">
    <property type="nucleotide sequence ID" value="NZ_JBHTBD010000001.1"/>
</dbReference>
<accession>A0ABW2ITS0</accession>
<evidence type="ECO:0000256" key="1">
    <source>
        <dbReference type="ARBA" id="ARBA00023186"/>
    </source>
</evidence>
<dbReference type="EMBL" id="JBHTBD010000001">
    <property type="protein sequence ID" value="MFC7294170.1"/>
    <property type="molecule type" value="Genomic_DNA"/>
</dbReference>
<evidence type="ECO:0000313" key="3">
    <source>
        <dbReference type="EMBL" id="MFC7294170.1"/>
    </source>
</evidence>
<evidence type="ECO:0000313" key="4">
    <source>
        <dbReference type="Proteomes" id="UP001596506"/>
    </source>
</evidence>
<feature type="domain" description="DnaJ-related protein N-terminal" evidence="2">
    <location>
        <begin position="29"/>
        <end position="151"/>
    </location>
</feature>
<dbReference type="Proteomes" id="UP001596506">
    <property type="component" value="Unassembled WGS sequence"/>
</dbReference>
<name>A0ABW2ITS0_9GAMM</name>
<dbReference type="InterPro" id="IPR021059">
    <property type="entry name" value="DnaJ-related_N"/>
</dbReference>
<keyword evidence="4" id="KW-1185">Reference proteome</keyword>